<organism evidence="1 2">
    <name type="scientific">Xylaria curta</name>
    <dbReference type="NCBI Taxonomy" id="42375"/>
    <lineage>
        <taxon>Eukaryota</taxon>
        <taxon>Fungi</taxon>
        <taxon>Dikarya</taxon>
        <taxon>Ascomycota</taxon>
        <taxon>Pezizomycotina</taxon>
        <taxon>Sordariomycetes</taxon>
        <taxon>Xylariomycetidae</taxon>
        <taxon>Xylariales</taxon>
        <taxon>Xylariaceae</taxon>
        <taxon>Xylaria</taxon>
    </lineage>
</organism>
<evidence type="ECO:0000313" key="1">
    <source>
        <dbReference type="EMBL" id="KAJ2987514.1"/>
    </source>
</evidence>
<gene>
    <name evidence="1" type="ORF">NUW58_g4464</name>
</gene>
<sequence length="1737" mass="197429">MADTHVQTVAFFGASGGVGLTALKHTLATGRIRCVALCRNPAKLTAILPLESNPNLQIIQGNAHDITAVSRCLLARPGVLVDQVISTIGGAFNSAKMTIDDPEVCRKGIAILLAALASLRGDGAVGRPHIVVCSTTGISRFGRDIPIAMIPLYHFVLKVPHEDKLIMEDRLISSQEDYTIVRPSLMVSEEETAKTVRVGIEDPKTGRSSSAIGYTITKGDAGRWIAETLVMKGQAGYERKVAIYPAPESEIATDVDIIAIHGPDTDSPRTWTWKHEQQKQDVNWLEDLEMLPSRVPKARIFTYNWPADLFEPQDYNHKTIEEFARRLLTSVANRREPRPIVFIASCLGGVILMQALHMATDEYRAVGQATSGIIFLAAPFRGTSFKDVEWAEPGLKAWASFRNKYISSLLDHVKPNFRLGELLRHFTRFRRDNRLSDNVFTFYETGTTSLPHKISTWLPYQKKPVRVAAQTPLLLWPRLTSAPQLVDQASATLDIVLHPIPLDRPHVKMNKFDGPNDPDYIRVVEKVETVLRNIREGSPSMKAKEYIRINRYSLNHLAIQRLSGDLLPINQCYINLVITEHTAERPEKLTPSPFSLEARLNIEPPPEAIEITLPTLFQPRKIKDTQVHPRRILIHGRAGIGKTTLCKKIVYEFTYDNLWSGLFECVLWVPLRNLKLKERRQSAEYNFRALFRHEYFSQHPDSDELADALWRELRETKGANMLFLLDGLDEVSRDLEGNMQCFLEELLNQSNVIITTHPNTGLPKRIEVDLELDTIAFRLDQVNAYIESTFAADLGKRGELQSFLNCHPLIRGLMRIPIQLDILCYTWNDYRGTKLDRNDTQETMTAIYQRIEKSLWRKDAERLKKWDPPQMPDVHDGDIKKSMDDETRTLELLAFSGIYNDIIDFEPNHRIVISEYSNPHDNKFLIDGMLCQISFVRSSNPSNAGQKNYHFSHLTFQEYFGALYFVRQWKARQSLKCLGFKKNDNTYTAPTEFLCMNKYNPRYAIFWRFVAGLLTSNTDLEKFYQILKEPCDLLGAAYPRLISHCLSWSRLASKPEFPVSVMKEALQQQPRVRQMLLMALSQRQFMSEERARFIALFIKGESWGTSLEALAALKGHPVVKEHLHAILACFASGDCVVASAAVEALEGQTLLEEHHQVILEFLQSERYPNKNYAARILKSQILSEKHLQAIIALLENGKSSLRENAAQILESQTLSEKHLQAILALLKNESSTIRTHAYYVLLSQKLSKEYLQGIIAYLENDYFSTRQMASLIHRRQPVTEENFQSIIILLQHKSLEVRESALQTLKDQLVPEKNIQAIIACLDDEPRVRLAALQILDGQSVPEEHLQVVIAYLEHVDSRVRHAAVQLLQSQPATEEHFQSIAPYLRHRSSEVRAAALKSLEGQSVPEEHLQAVIACFEHEDSEVRHAAAQLLQSQPATEEHIQSIAPYLQHRSWYVRAAAFLVLGRQLAELKHHTQDILAGLKDEDARVKLATLDALKHKRNLSIESLQAIAVCLKDDMEEMRLRALQILGNQPMIPEELCWVIFKHGDDRVRIEAMEVLRKQPMLSEELCQSIVPNLKHRDKRIRIGALEVLRKQPVLSEEFCQAIALSLHDEDPNVRVAAIRTLRAQPALSEQFYQSIAGCLQDDSHHVRSTAAIMLCKGDLSLIPIESVKFFYRTILEMSFNTHMAWQEVGNVSHITIGYKIYECVLPAGFKEALRKAQKEVDAPSYIALDSLD</sequence>
<dbReference type="EMBL" id="JAPDGR010000779">
    <property type="protein sequence ID" value="KAJ2987514.1"/>
    <property type="molecule type" value="Genomic_DNA"/>
</dbReference>
<name>A0ACC1P7K4_9PEZI</name>
<evidence type="ECO:0000313" key="2">
    <source>
        <dbReference type="Proteomes" id="UP001143856"/>
    </source>
</evidence>
<comment type="caution">
    <text evidence="1">The sequence shown here is derived from an EMBL/GenBank/DDBJ whole genome shotgun (WGS) entry which is preliminary data.</text>
</comment>
<keyword evidence="2" id="KW-1185">Reference proteome</keyword>
<dbReference type="Proteomes" id="UP001143856">
    <property type="component" value="Unassembled WGS sequence"/>
</dbReference>
<reference evidence="1" key="1">
    <citation type="submission" date="2022-10" db="EMBL/GenBank/DDBJ databases">
        <title>Genome Sequence of Xylaria curta.</title>
        <authorList>
            <person name="Buettner E."/>
        </authorList>
    </citation>
    <scope>NUCLEOTIDE SEQUENCE</scope>
    <source>
        <strain evidence="1">Babe10</strain>
    </source>
</reference>
<accession>A0ACC1P7K4</accession>
<proteinExistence type="predicted"/>
<protein>
    <submittedName>
        <fullName evidence="1">Uncharacterized protein</fullName>
    </submittedName>
</protein>